<feature type="region of interest" description="Disordered" evidence="1">
    <location>
        <begin position="63"/>
        <end position="122"/>
    </location>
</feature>
<comment type="caution">
    <text evidence="2">The sequence shown here is derived from an EMBL/GenBank/DDBJ whole genome shotgun (WGS) entry which is preliminary data.</text>
</comment>
<protein>
    <submittedName>
        <fullName evidence="2">Uncharacterized protein</fullName>
    </submittedName>
</protein>
<dbReference type="AlphaFoldDB" id="A0A645DBS9"/>
<dbReference type="EMBL" id="VSSQ01034629">
    <property type="protein sequence ID" value="MPM86645.1"/>
    <property type="molecule type" value="Genomic_DNA"/>
</dbReference>
<accession>A0A645DBS9</accession>
<organism evidence="2">
    <name type="scientific">bioreactor metagenome</name>
    <dbReference type="NCBI Taxonomy" id="1076179"/>
    <lineage>
        <taxon>unclassified sequences</taxon>
        <taxon>metagenomes</taxon>
        <taxon>ecological metagenomes</taxon>
    </lineage>
</organism>
<feature type="compositionally biased region" description="Basic residues" evidence="1">
    <location>
        <begin position="1"/>
        <end position="30"/>
    </location>
</feature>
<feature type="region of interest" description="Disordered" evidence="1">
    <location>
        <begin position="1"/>
        <end position="35"/>
    </location>
</feature>
<proteinExistence type="predicted"/>
<evidence type="ECO:0000313" key="2">
    <source>
        <dbReference type="EMBL" id="MPM86645.1"/>
    </source>
</evidence>
<name>A0A645DBS9_9ZZZZ</name>
<gene>
    <name evidence="2" type="ORF">SDC9_133735</name>
</gene>
<reference evidence="2" key="1">
    <citation type="submission" date="2019-08" db="EMBL/GenBank/DDBJ databases">
        <authorList>
            <person name="Kucharzyk K."/>
            <person name="Murdoch R.W."/>
            <person name="Higgins S."/>
            <person name="Loffler F."/>
        </authorList>
    </citation>
    <scope>NUCLEOTIDE SEQUENCE</scope>
</reference>
<sequence length="151" mass="18326">MRDRRHHHRRRRRGRALRRKIQARRRRHHTDRNPLLVLRLRNHGHGPPYRQGRLGLQRHRTARRGLSGGGAGRPRPEGPACLRHLRPRRAERRRRRNSRRRRRKIAAVRPRRHRGRGNARQKLSFHRQRFHGHRRFDPVAGALRTISRHAL</sequence>
<evidence type="ECO:0000256" key="1">
    <source>
        <dbReference type="SAM" id="MobiDB-lite"/>
    </source>
</evidence>
<feature type="compositionally biased region" description="Basic residues" evidence="1">
    <location>
        <begin position="83"/>
        <end position="122"/>
    </location>
</feature>